<dbReference type="AlphaFoldDB" id="A0A1I2E597"/>
<dbReference type="Gene3D" id="1.10.10.10">
    <property type="entry name" value="Winged helix-like DNA-binding domain superfamily/Winged helix DNA-binding domain"/>
    <property type="match status" value="1"/>
</dbReference>
<reference evidence="7 8" key="1">
    <citation type="submission" date="2016-10" db="EMBL/GenBank/DDBJ databases">
        <authorList>
            <person name="de Groot N.N."/>
        </authorList>
    </citation>
    <scope>NUCLEOTIDE SEQUENCE [LARGE SCALE GENOMIC DNA]</scope>
    <source>
        <strain evidence="7 8">DSM 23995</strain>
    </source>
</reference>
<dbReference type="PROSITE" id="PS51063">
    <property type="entry name" value="HTH_CRP_2"/>
    <property type="match status" value="1"/>
</dbReference>
<dbReference type="OrthoDB" id="9798104at2"/>
<dbReference type="GO" id="GO:0003700">
    <property type="term" value="F:DNA-binding transcription factor activity"/>
    <property type="evidence" value="ECO:0007669"/>
    <property type="project" value="TreeGrafter"/>
</dbReference>
<protein>
    <submittedName>
        <fullName evidence="7">CRP/FNR family transcriptional regulator, anaerobic regulatory protein</fullName>
    </submittedName>
</protein>
<dbReference type="SMART" id="SM00100">
    <property type="entry name" value="cNMP"/>
    <property type="match status" value="1"/>
</dbReference>
<keyword evidence="8" id="KW-1185">Reference proteome</keyword>
<dbReference type="Proteomes" id="UP000199516">
    <property type="component" value="Unassembled WGS sequence"/>
</dbReference>
<evidence type="ECO:0000256" key="3">
    <source>
        <dbReference type="ARBA" id="ARBA00023159"/>
    </source>
</evidence>
<keyword evidence="1" id="KW-0805">Transcription regulation</keyword>
<sequence>MSEGHHLKTHCIQLVPIFQNLETEEMERIASLSHVQTYDKGDMIYHAGEEENFLYIVHKGKVKVTRLMENGKEQLLRILESGDFMGELALFTKNIHDSYAESSSPTELCVITREDFQEILAKHPEISMKVLEEVSHRLSQAEKLMTQLSAQDAEIRIASYLLDLAEEQHTNNIVLPMSKKDIASYLGTTQETLSRKLSSMQEKGWINQKGHRHIRLLEKESLFQITHS</sequence>
<dbReference type="EMBL" id="FONT01000005">
    <property type="protein sequence ID" value="SFE88015.1"/>
    <property type="molecule type" value="Genomic_DNA"/>
</dbReference>
<keyword evidence="3" id="KW-0010">Activator</keyword>
<dbReference type="GO" id="GO:0005829">
    <property type="term" value="C:cytosol"/>
    <property type="evidence" value="ECO:0007669"/>
    <property type="project" value="TreeGrafter"/>
</dbReference>
<evidence type="ECO:0000259" key="6">
    <source>
        <dbReference type="PROSITE" id="PS51063"/>
    </source>
</evidence>
<evidence type="ECO:0000256" key="2">
    <source>
        <dbReference type="ARBA" id="ARBA00023125"/>
    </source>
</evidence>
<proteinExistence type="predicted"/>
<evidence type="ECO:0000259" key="5">
    <source>
        <dbReference type="PROSITE" id="PS50042"/>
    </source>
</evidence>
<dbReference type="InterPro" id="IPR014710">
    <property type="entry name" value="RmlC-like_jellyroll"/>
</dbReference>
<dbReference type="InterPro" id="IPR018490">
    <property type="entry name" value="cNMP-bd_dom_sf"/>
</dbReference>
<dbReference type="InterPro" id="IPR012318">
    <property type="entry name" value="HTH_CRP"/>
</dbReference>
<dbReference type="CDD" id="cd00092">
    <property type="entry name" value="HTH_CRP"/>
    <property type="match status" value="1"/>
</dbReference>
<dbReference type="RefSeq" id="WP_091662079.1">
    <property type="nucleotide sequence ID" value="NZ_FONT01000005.1"/>
</dbReference>
<dbReference type="InterPro" id="IPR050397">
    <property type="entry name" value="Env_Response_Regulators"/>
</dbReference>
<dbReference type="Gene3D" id="2.60.120.10">
    <property type="entry name" value="Jelly Rolls"/>
    <property type="match status" value="1"/>
</dbReference>
<dbReference type="CDD" id="cd00038">
    <property type="entry name" value="CAP_ED"/>
    <property type="match status" value="1"/>
</dbReference>
<accession>A0A1I2E597</accession>
<name>A0A1I2E597_9BACI</name>
<evidence type="ECO:0000313" key="7">
    <source>
        <dbReference type="EMBL" id="SFE88015.1"/>
    </source>
</evidence>
<evidence type="ECO:0000256" key="1">
    <source>
        <dbReference type="ARBA" id="ARBA00023015"/>
    </source>
</evidence>
<evidence type="ECO:0000256" key="4">
    <source>
        <dbReference type="ARBA" id="ARBA00023163"/>
    </source>
</evidence>
<dbReference type="SUPFAM" id="SSF46785">
    <property type="entry name" value="Winged helix' DNA-binding domain"/>
    <property type="match status" value="1"/>
</dbReference>
<gene>
    <name evidence="7" type="ORF">SAMN05192532_105112</name>
</gene>
<dbReference type="SMART" id="SM00419">
    <property type="entry name" value="HTH_CRP"/>
    <property type="match status" value="1"/>
</dbReference>
<dbReference type="Pfam" id="PF13545">
    <property type="entry name" value="HTH_Crp_2"/>
    <property type="match status" value="1"/>
</dbReference>
<dbReference type="SUPFAM" id="SSF51206">
    <property type="entry name" value="cAMP-binding domain-like"/>
    <property type="match status" value="1"/>
</dbReference>
<dbReference type="PANTHER" id="PTHR24567">
    <property type="entry name" value="CRP FAMILY TRANSCRIPTIONAL REGULATORY PROTEIN"/>
    <property type="match status" value="1"/>
</dbReference>
<organism evidence="7 8">
    <name type="scientific">Alteribacillus iranensis</name>
    <dbReference type="NCBI Taxonomy" id="930128"/>
    <lineage>
        <taxon>Bacteria</taxon>
        <taxon>Bacillati</taxon>
        <taxon>Bacillota</taxon>
        <taxon>Bacilli</taxon>
        <taxon>Bacillales</taxon>
        <taxon>Bacillaceae</taxon>
        <taxon>Alteribacillus</taxon>
    </lineage>
</organism>
<dbReference type="PRINTS" id="PR00034">
    <property type="entry name" value="HTHCRP"/>
</dbReference>
<evidence type="ECO:0000313" key="8">
    <source>
        <dbReference type="Proteomes" id="UP000199516"/>
    </source>
</evidence>
<feature type="domain" description="HTH crp-type" evidence="6">
    <location>
        <begin position="151"/>
        <end position="220"/>
    </location>
</feature>
<dbReference type="PROSITE" id="PS50042">
    <property type="entry name" value="CNMP_BINDING_3"/>
    <property type="match status" value="1"/>
</dbReference>
<dbReference type="InterPro" id="IPR036390">
    <property type="entry name" value="WH_DNA-bd_sf"/>
</dbReference>
<keyword evidence="2" id="KW-0238">DNA-binding</keyword>
<keyword evidence="4" id="KW-0804">Transcription</keyword>
<dbReference type="GO" id="GO:0003677">
    <property type="term" value="F:DNA binding"/>
    <property type="evidence" value="ECO:0007669"/>
    <property type="project" value="UniProtKB-KW"/>
</dbReference>
<feature type="domain" description="Cyclic nucleotide-binding" evidence="5">
    <location>
        <begin position="17"/>
        <end position="137"/>
    </location>
</feature>
<dbReference type="Pfam" id="PF00027">
    <property type="entry name" value="cNMP_binding"/>
    <property type="match status" value="1"/>
</dbReference>
<dbReference type="STRING" id="930128.SAMN05192532_105112"/>
<dbReference type="InterPro" id="IPR036388">
    <property type="entry name" value="WH-like_DNA-bd_sf"/>
</dbReference>
<dbReference type="PANTHER" id="PTHR24567:SF28">
    <property type="entry name" value="LISTERIOLYSIN REGULATORY PROTEIN"/>
    <property type="match status" value="1"/>
</dbReference>
<dbReference type="InterPro" id="IPR000595">
    <property type="entry name" value="cNMP-bd_dom"/>
</dbReference>